<evidence type="ECO:0000256" key="12">
    <source>
        <dbReference type="ARBA" id="ARBA00023136"/>
    </source>
</evidence>
<evidence type="ECO:0000313" key="17">
    <source>
        <dbReference type="EMBL" id="KAH9585188.1"/>
    </source>
</evidence>
<keyword evidence="8" id="KW-0067">ATP-binding</keyword>
<evidence type="ECO:0000256" key="8">
    <source>
        <dbReference type="ARBA" id="ARBA00022840"/>
    </source>
</evidence>
<dbReference type="Gene3D" id="2.70.150.10">
    <property type="entry name" value="Calcium-transporting ATPase, cytoplasmic transduction domain A"/>
    <property type="match status" value="1"/>
</dbReference>
<evidence type="ECO:0008006" key="19">
    <source>
        <dbReference type="Google" id="ProtNLM"/>
    </source>
</evidence>
<feature type="transmembrane region" description="Helical" evidence="14">
    <location>
        <begin position="1019"/>
        <end position="1042"/>
    </location>
</feature>
<dbReference type="KEGG" id="shx:MS3_00006529"/>
<dbReference type="InterPro" id="IPR023214">
    <property type="entry name" value="HAD_sf"/>
</dbReference>
<dbReference type="PANTHER" id="PTHR45630">
    <property type="entry name" value="CATION-TRANSPORTING ATPASE-RELATED"/>
    <property type="match status" value="1"/>
</dbReference>
<dbReference type="PROSITE" id="PS00154">
    <property type="entry name" value="ATPASE_E1_E2"/>
    <property type="match status" value="1"/>
</dbReference>
<feature type="domain" description="P-type ATPase A" evidence="15">
    <location>
        <begin position="254"/>
        <end position="378"/>
    </location>
</feature>
<dbReference type="SFLD" id="SFLDF00027">
    <property type="entry name" value="p-type_atpase"/>
    <property type="match status" value="1"/>
</dbReference>
<dbReference type="GO" id="GO:0016887">
    <property type="term" value="F:ATP hydrolysis activity"/>
    <property type="evidence" value="ECO:0007669"/>
    <property type="project" value="InterPro"/>
</dbReference>
<evidence type="ECO:0000256" key="6">
    <source>
        <dbReference type="ARBA" id="ARBA00022741"/>
    </source>
</evidence>
<evidence type="ECO:0000256" key="2">
    <source>
        <dbReference type="ARBA" id="ARBA00006000"/>
    </source>
</evidence>
<feature type="transmembrane region" description="Helical" evidence="14">
    <location>
        <begin position="51"/>
        <end position="74"/>
    </location>
</feature>
<dbReference type="CTD" id="24597212"/>
<feature type="transmembrane region" description="Helical" evidence="14">
    <location>
        <begin position="20"/>
        <end position="39"/>
    </location>
</feature>
<feature type="transmembrane region" description="Helical" evidence="14">
    <location>
        <begin position="1143"/>
        <end position="1163"/>
    </location>
</feature>
<keyword evidence="10" id="KW-1278">Translocase</keyword>
<dbReference type="GO" id="GO:0006874">
    <property type="term" value="P:intracellular calcium ion homeostasis"/>
    <property type="evidence" value="ECO:0007669"/>
    <property type="project" value="TreeGrafter"/>
</dbReference>
<keyword evidence="4 14" id="KW-0812">Transmembrane</keyword>
<evidence type="ECO:0000256" key="10">
    <source>
        <dbReference type="ARBA" id="ARBA00022967"/>
    </source>
</evidence>
<protein>
    <recommendedName>
        <fullName evidence="19">Cation-transporting ATPase</fullName>
    </recommendedName>
</protein>
<dbReference type="Gene3D" id="3.40.1110.10">
    <property type="entry name" value="Calcium-transporting ATPase, cytoplasmic domain N"/>
    <property type="match status" value="1"/>
</dbReference>
<dbReference type="InterPro" id="IPR023298">
    <property type="entry name" value="ATPase_P-typ_TM_dom_sf"/>
</dbReference>
<dbReference type="SUPFAM" id="SSF56784">
    <property type="entry name" value="HAD-like"/>
    <property type="match status" value="1"/>
</dbReference>
<evidence type="ECO:0000256" key="9">
    <source>
        <dbReference type="ARBA" id="ARBA00022842"/>
    </source>
</evidence>
<dbReference type="Pfam" id="PF23143">
    <property type="entry name" value="2TM_P5A-ATPase"/>
    <property type="match status" value="1"/>
</dbReference>
<dbReference type="InterPro" id="IPR001757">
    <property type="entry name" value="P_typ_ATPase"/>
</dbReference>
<dbReference type="InterPro" id="IPR008250">
    <property type="entry name" value="ATPase_P-typ_transduc_dom_A_sf"/>
</dbReference>
<dbReference type="AlphaFoldDB" id="A0A922LIA4"/>
<feature type="compositionally biased region" description="Polar residues" evidence="13">
    <location>
        <begin position="863"/>
        <end position="881"/>
    </location>
</feature>
<dbReference type="NCBIfam" id="TIGR01657">
    <property type="entry name" value="P-ATPase-V"/>
    <property type="match status" value="1"/>
</dbReference>
<keyword evidence="5" id="KW-0479">Metal-binding</keyword>
<comment type="caution">
    <text evidence="17">The sequence shown here is derived from an EMBL/GenBank/DDBJ whole genome shotgun (WGS) entry which is preliminary data.</text>
</comment>
<reference evidence="17" key="1">
    <citation type="journal article" date="2012" name="Nat. Genet.">
        <title>Whole-genome sequence of Schistosoma haematobium.</title>
        <authorList>
            <person name="Young N.D."/>
            <person name="Jex A.R."/>
            <person name="Li B."/>
            <person name="Liu S."/>
            <person name="Yang L."/>
            <person name="Xiong Z."/>
            <person name="Li Y."/>
            <person name="Cantacessi C."/>
            <person name="Hall R.S."/>
            <person name="Xu X."/>
            <person name="Chen F."/>
            <person name="Wu X."/>
            <person name="Zerlotini A."/>
            <person name="Oliveira G."/>
            <person name="Hofmann A."/>
            <person name="Zhang G."/>
            <person name="Fang X."/>
            <person name="Kang Y."/>
            <person name="Campbell B.E."/>
            <person name="Loukas A."/>
            <person name="Ranganathan S."/>
            <person name="Rollinson D."/>
            <person name="Rinaldi G."/>
            <person name="Brindley P.J."/>
            <person name="Yang H."/>
            <person name="Wang J."/>
            <person name="Wang J."/>
            <person name="Gasser R.B."/>
        </authorList>
    </citation>
    <scope>NUCLEOTIDE SEQUENCE</scope>
</reference>
<feature type="transmembrane region" description="Helical" evidence="14">
    <location>
        <begin position="397"/>
        <end position="416"/>
    </location>
</feature>
<dbReference type="EMBL" id="AMPZ03000004">
    <property type="protein sequence ID" value="KAH9585188.1"/>
    <property type="molecule type" value="Genomic_DNA"/>
</dbReference>
<dbReference type="Gene3D" id="3.40.50.1000">
    <property type="entry name" value="HAD superfamily/HAD-like"/>
    <property type="match status" value="1"/>
</dbReference>
<dbReference type="SUPFAM" id="SSF81653">
    <property type="entry name" value="Calcium ATPase, transduction domain A"/>
    <property type="match status" value="1"/>
</dbReference>
<keyword evidence="7" id="KW-0256">Endoplasmic reticulum</keyword>
<evidence type="ECO:0000313" key="18">
    <source>
        <dbReference type="Proteomes" id="UP000471633"/>
    </source>
</evidence>
<dbReference type="OrthoDB" id="48943at2759"/>
<dbReference type="InterPro" id="IPR044492">
    <property type="entry name" value="P_typ_ATPase_HD_dom"/>
</dbReference>
<dbReference type="GO" id="GO:0019829">
    <property type="term" value="F:ATPase-coupled monoatomic cation transmembrane transporter activity"/>
    <property type="evidence" value="ECO:0007669"/>
    <property type="project" value="TreeGrafter"/>
</dbReference>
<keyword evidence="11 14" id="KW-1133">Transmembrane helix</keyword>
<feature type="transmembrane region" description="Helical" evidence="14">
    <location>
        <begin position="957"/>
        <end position="977"/>
    </location>
</feature>
<dbReference type="GO" id="GO:0046872">
    <property type="term" value="F:metal ion binding"/>
    <property type="evidence" value="ECO:0007669"/>
    <property type="project" value="UniProtKB-KW"/>
</dbReference>
<reference evidence="17" key="2">
    <citation type="journal article" date="2019" name="Gigascience">
        <title>High-quality Schistosoma haematobium genome achieved by single-molecule and long-range sequencing.</title>
        <authorList>
            <person name="Stroehlein A.J."/>
            <person name="Korhonen P.K."/>
            <person name="Chong T.M."/>
            <person name="Lim Y.L."/>
            <person name="Chan K.G."/>
            <person name="Webster B."/>
            <person name="Rollinson D."/>
            <person name="Brindley P.J."/>
            <person name="Gasser R.B."/>
            <person name="Young N.D."/>
        </authorList>
    </citation>
    <scope>NUCLEOTIDE SEQUENCE</scope>
</reference>
<dbReference type="PANTHER" id="PTHR45630:SF7">
    <property type="entry name" value="ENDOPLASMIC RETICULUM TRANSMEMBRANE HELIX TRANSLOCASE"/>
    <property type="match status" value="1"/>
</dbReference>
<feature type="compositionally biased region" description="Polar residues" evidence="13">
    <location>
        <begin position="888"/>
        <end position="899"/>
    </location>
</feature>
<dbReference type="SFLD" id="SFLDG00002">
    <property type="entry name" value="C1.7:_P-type_atpase_like"/>
    <property type="match status" value="1"/>
</dbReference>
<feature type="domain" description="P5A-ATPase transmembrane helical hairpin" evidence="16">
    <location>
        <begin position="17"/>
        <end position="85"/>
    </location>
</feature>
<reference evidence="17" key="4">
    <citation type="journal article" date="2022" name="PLoS Pathog.">
        <title>Chromosome-level genome of Schistosoma haematobium underpins genome-wide explorations of molecular variation.</title>
        <authorList>
            <person name="Stroehlein A.J."/>
            <person name="Korhonen P.K."/>
            <person name="Lee V.V."/>
            <person name="Ralph S.A."/>
            <person name="Mentink-Kane M."/>
            <person name="You H."/>
            <person name="McManus D.P."/>
            <person name="Tchuente L.T."/>
            <person name="Stothard J.R."/>
            <person name="Kaur P."/>
            <person name="Dudchenko O."/>
            <person name="Aiden E.L."/>
            <person name="Yang B."/>
            <person name="Yang H."/>
            <person name="Emery A.M."/>
            <person name="Webster B.L."/>
            <person name="Brindley P.J."/>
            <person name="Rollinson D."/>
            <person name="Chang B.C.H."/>
            <person name="Gasser R.B."/>
            <person name="Young N.D."/>
        </authorList>
    </citation>
    <scope>NUCLEOTIDE SEQUENCE</scope>
</reference>
<evidence type="ECO:0000259" key="15">
    <source>
        <dbReference type="Pfam" id="PF00122"/>
    </source>
</evidence>
<evidence type="ECO:0000256" key="1">
    <source>
        <dbReference type="ARBA" id="ARBA00004477"/>
    </source>
</evidence>
<dbReference type="SFLD" id="SFLDS00003">
    <property type="entry name" value="Haloacid_Dehalogenase"/>
    <property type="match status" value="1"/>
</dbReference>
<comment type="similarity">
    <text evidence="2">Belongs to the cation transport ATPase (P-type) (TC 3.A.3) family. Type V subfamily.</text>
</comment>
<dbReference type="RefSeq" id="XP_051067880.1">
    <property type="nucleotide sequence ID" value="XM_051214697.1"/>
</dbReference>
<keyword evidence="18" id="KW-1185">Reference proteome</keyword>
<dbReference type="InterPro" id="IPR006544">
    <property type="entry name" value="P-type_TPase_V"/>
</dbReference>
<dbReference type="InterPro" id="IPR059000">
    <property type="entry name" value="ATPase_P-type_domA"/>
</dbReference>
<dbReference type="FunFam" id="3.40.50.1000:FF:000056">
    <property type="entry name" value="Cation-transporting ATPase"/>
    <property type="match status" value="1"/>
</dbReference>
<dbReference type="InterPro" id="IPR036412">
    <property type="entry name" value="HAD-like_sf"/>
</dbReference>
<dbReference type="SUPFAM" id="SSF81660">
    <property type="entry name" value="Metal cation-transporting ATPase, ATP-binding domain N"/>
    <property type="match status" value="1"/>
</dbReference>
<dbReference type="Pfam" id="PF13246">
    <property type="entry name" value="Cation_ATPase"/>
    <property type="match status" value="1"/>
</dbReference>
<organism evidence="17 18">
    <name type="scientific">Schistosoma haematobium</name>
    <name type="common">Blood fluke</name>
    <dbReference type="NCBI Taxonomy" id="6185"/>
    <lineage>
        <taxon>Eukaryota</taxon>
        <taxon>Metazoa</taxon>
        <taxon>Spiralia</taxon>
        <taxon>Lophotrochozoa</taxon>
        <taxon>Platyhelminthes</taxon>
        <taxon>Trematoda</taxon>
        <taxon>Digenea</taxon>
        <taxon>Strigeidida</taxon>
        <taxon>Schistosomatoidea</taxon>
        <taxon>Schistosomatidae</taxon>
        <taxon>Schistosoma</taxon>
    </lineage>
</organism>
<accession>A0A922LIA4</accession>
<dbReference type="GO" id="GO:0005524">
    <property type="term" value="F:ATP binding"/>
    <property type="evidence" value="ECO:0007669"/>
    <property type="project" value="UniProtKB-KW"/>
</dbReference>
<sequence length="1170" mass="130975">MIQTDADIASVELYTLRPTLLHGYVLPFILFYSIWIGYWTNILGFQEYMEFGLIVIAAIGFVQIIVCLCCHWFVEFKCLMTCKKQSSVAASEYIKVVPTPNTGYPMIVKIEKQECRSSGFIHAFHFQRLKYVFRTDEKDSFHPTEFPVDWSMKAYLSWKGYETVDHQVEAQRKYGLNELHLDVPSFAELFKERATAPFFVFQVFSVGLWCLDEYWIYPLIALGMLCLFEASLVQQQLKNLSEIRSMSEKPYNIYVYRQKKWVRVRTDQLIAGDIISVSENDQKFCIPADLLLLRGTCIVDESMLTGESVPVSKDPCEVLKADEHFTFDDDHKTQILFGGTKVVQFTPPSKSTNSLKAPDNGCICFVLRTGLSTSQGRLLKTIMYSVKAVTANNAESFLFIAFLLIFALIASAYVWIEGTADPRRNRYKLFLECTLILTSVIPQELPLELSLAVNSSLIALCKLLVYCTEPFRIPFAGKIDICAFDKTGTLTEDIVVVEGVTGLNDQPSNKLLQVKQCPLSTIQVLASCHSLINTSASGLIGDPMEKAMLASTSWSLNDQNEVYGRTIPRSSPLKICQRFRFDSTLRRMSVVVSHYLPSSVDRNYLVCVKGSPETILPMLVDAPPDYEEAYLTMARRGARVLALGQKTLGQLTHEQVRDLTRESVESDIHFCGFVIISCPLKPDSLTVIKDLSYSSHHISMITGDNPLTACHVSSIVGIVRSNVPVLVLSPPNALHEQWHWQSVDESVILPMLDVNAKDAKSKLSQLIQKYDVCLTGEGIDYLSKTNSSFLRQLIPKAKIYARVAPKQKESILVQLKLMGYVTLMCGDGTNDVGALKQAHVGVALLNETSTSVSLVELTETKQASPSSKNIRQKNHGGTFNRANRGDVHSTNANINNSNPAVRPSFNLPALDTEQEVSVVRLGNASIAAPFTAKMSSPIGVCHIVMQGRCTLVTTLQMYKILAINALIIAYSSSVLYLKGFKISDTQATIRALLLSACFLFISRSKPLKALSKERPIPNIFNVYTLLTVSLQFLVHFYVLYLLTMEAELRMPKVDDDFIDLHAEFKPSVLNTLVYLISTGMETVTLAVNYTGHPFMESLIENKPMLISLIVAVLGIVILPFGPFADALQLVHLDYDLRIMFFKVLAFDFIASFLIDRVLVFIFGRVKQKSL</sequence>
<evidence type="ECO:0000256" key="14">
    <source>
        <dbReference type="SAM" id="Phobius"/>
    </source>
</evidence>
<dbReference type="GeneID" id="24597212"/>
<gene>
    <name evidence="17" type="ORF">MS3_00006529</name>
</gene>
<evidence type="ECO:0000256" key="5">
    <source>
        <dbReference type="ARBA" id="ARBA00022723"/>
    </source>
</evidence>
<keyword evidence="12 14" id="KW-0472">Membrane</keyword>
<dbReference type="GO" id="GO:0005789">
    <property type="term" value="C:endoplasmic reticulum membrane"/>
    <property type="evidence" value="ECO:0007669"/>
    <property type="project" value="UniProtKB-SubCell"/>
</dbReference>
<dbReference type="InterPro" id="IPR023299">
    <property type="entry name" value="ATPase_P-typ_cyto_dom_N"/>
</dbReference>
<feature type="transmembrane region" description="Helical" evidence="14">
    <location>
        <begin position="1104"/>
        <end position="1123"/>
    </location>
</feature>
<keyword evidence="6" id="KW-0547">Nucleotide-binding</keyword>
<evidence type="ECO:0000259" key="16">
    <source>
        <dbReference type="Pfam" id="PF23143"/>
    </source>
</evidence>
<evidence type="ECO:0000256" key="3">
    <source>
        <dbReference type="ARBA" id="ARBA00022448"/>
    </source>
</evidence>
<evidence type="ECO:0000256" key="13">
    <source>
        <dbReference type="SAM" id="MobiDB-lite"/>
    </source>
</evidence>
<dbReference type="Pfam" id="PF00122">
    <property type="entry name" value="E1-E2_ATPase"/>
    <property type="match status" value="1"/>
</dbReference>
<dbReference type="GO" id="GO:0015662">
    <property type="term" value="F:P-type ion transporter activity"/>
    <property type="evidence" value="ECO:0007669"/>
    <property type="project" value="TreeGrafter"/>
</dbReference>
<dbReference type="NCBIfam" id="TIGR01494">
    <property type="entry name" value="ATPase_P-type"/>
    <property type="match status" value="1"/>
</dbReference>
<evidence type="ECO:0000256" key="11">
    <source>
        <dbReference type="ARBA" id="ARBA00022989"/>
    </source>
</evidence>
<keyword evidence="9" id="KW-0460">Magnesium</keyword>
<name>A0A922LIA4_SCHHA</name>
<dbReference type="SUPFAM" id="SSF81665">
    <property type="entry name" value="Calcium ATPase, transmembrane domain M"/>
    <property type="match status" value="1"/>
</dbReference>
<dbReference type="Proteomes" id="UP000471633">
    <property type="component" value="Unassembled WGS sequence"/>
</dbReference>
<dbReference type="PRINTS" id="PR00119">
    <property type="entry name" value="CATATPASE"/>
</dbReference>
<feature type="region of interest" description="Disordered" evidence="13">
    <location>
        <begin position="863"/>
        <end position="900"/>
    </location>
</feature>
<dbReference type="InterPro" id="IPR018303">
    <property type="entry name" value="ATPase_P-typ_P_site"/>
</dbReference>
<keyword evidence="3" id="KW-0813">Transport</keyword>
<evidence type="ECO:0000256" key="4">
    <source>
        <dbReference type="ARBA" id="ARBA00022692"/>
    </source>
</evidence>
<reference evidence="17" key="3">
    <citation type="submission" date="2021-06" db="EMBL/GenBank/DDBJ databases">
        <title>Chromosome-level genome assembly for S. haematobium.</title>
        <authorList>
            <person name="Stroehlein A.J."/>
        </authorList>
    </citation>
    <scope>NUCLEOTIDE SEQUENCE</scope>
</reference>
<evidence type="ECO:0000256" key="7">
    <source>
        <dbReference type="ARBA" id="ARBA00022824"/>
    </source>
</evidence>
<proteinExistence type="inferred from homology"/>
<dbReference type="InterPro" id="IPR057255">
    <property type="entry name" value="2TM_P5A-ATPase"/>
</dbReference>
<comment type="subcellular location">
    <subcellularLocation>
        <location evidence="1">Endoplasmic reticulum membrane</location>
        <topology evidence="1">Multi-pass membrane protein</topology>
    </subcellularLocation>
</comment>